<evidence type="ECO:0000313" key="3">
    <source>
        <dbReference type="Proteomes" id="UP000294229"/>
    </source>
</evidence>
<dbReference type="Proteomes" id="UP000294229">
    <property type="component" value="Unassembled WGS sequence"/>
</dbReference>
<keyword evidence="2" id="KW-0808">Transferase</keyword>
<dbReference type="SUPFAM" id="SSF81301">
    <property type="entry name" value="Nucleotidyltransferase"/>
    <property type="match status" value="1"/>
</dbReference>
<feature type="domain" description="Polymerase beta nucleotidyltransferase" evidence="1">
    <location>
        <begin position="27"/>
        <end position="99"/>
    </location>
</feature>
<dbReference type="PANTHER" id="PTHR43852:SF3">
    <property type="entry name" value="NUCLEOTIDYLTRANSFERASE"/>
    <property type="match status" value="1"/>
</dbReference>
<organism evidence="2 3">
    <name type="scientific">Avibacterium paragallinarum</name>
    <name type="common">Haemophilus gallinarum</name>
    <dbReference type="NCBI Taxonomy" id="728"/>
    <lineage>
        <taxon>Bacteria</taxon>
        <taxon>Pseudomonadati</taxon>
        <taxon>Pseudomonadota</taxon>
        <taxon>Gammaproteobacteria</taxon>
        <taxon>Pasteurellales</taxon>
        <taxon>Pasteurellaceae</taxon>
        <taxon>Avibacterium</taxon>
    </lineage>
</organism>
<dbReference type="Pfam" id="PF18765">
    <property type="entry name" value="Polbeta"/>
    <property type="match status" value="1"/>
</dbReference>
<evidence type="ECO:0000259" key="1">
    <source>
        <dbReference type="Pfam" id="PF18765"/>
    </source>
</evidence>
<protein>
    <submittedName>
        <fullName evidence="2">Nucleotidyltransferase domain-containing protein</fullName>
    </submittedName>
</protein>
<name>A0A8B3TA99_AVIPA</name>
<dbReference type="InterPro" id="IPR041633">
    <property type="entry name" value="Polbeta"/>
</dbReference>
<dbReference type="CDD" id="cd05403">
    <property type="entry name" value="NT_KNTase_like"/>
    <property type="match status" value="1"/>
</dbReference>
<reference evidence="2 3" key="1">
    <citation type="submission" date="2018-11" db="EMBL/GenBank/DDBJ databases">
        <title>Sequencing Av. paragallinarum serogroups.</title>
        <authorList>
            <person name="Hellmuth J.E."/>
            <person name="Boucher C.E."/>
            <person name="Cason E.D."/>
        </authorList>
    </citation>
    <scope>NUCLEOTIDE SEQUENCE [LARGE SCALE GENOMIC DNA]</scope>
    <source>
        <strain evidence="2 3">SA-3</strain>
    </source>
</reference>
<accession>A0A8B3TA99</accession>
<proteinExistence type="predicted"/>
<dbReference type="EMBL" id="RQXS01000063">
    <property type="protein sequence ID" value="RZN56615.1"/>
    <property type="molecule type" value="Genomic_DNA"/>
</dbReference>
<dbReference type="PANTHER" id="PTHR43852">
    <property type="entry name" value="NUCLEOTIDYLTRANSFERASE"/>
    <property type="match status" value="1"/>
</dbReference>
<dbReference type="GO" id="GO:0016740">
    <property type="term" value="F:transferase activity"/>
    <property type="evidence" value="ECO:0007669"/>
    <property type="project" value="UniProtKB-KW"/>
</dbReference>
<dbReference type="Gene3D" id="3.30.460.10">
    <property type="entry name" value="Beta Polymerase, domain 2"/>
    <property type="match status" value="1"/>
</dbReference>
<dbReference type="OrthoDB" id="9808659at2"/>
<dbReference type="InterPro" id="IPR052930">
    <property type="entry name" value="TA_antitoxin_MntA"/>
</dbReference>
<evidence type="ECO:0000313" key="2">
    <source>
        <dbReference type="EMBL" id="RZN56615.1"/>
    </source>
</evidence>
<comment type="caution">
    <text evidence="2">The sequence shown here is derived from an EMBL/GenBank/DDBJ whole genome shotgun (WGS) entry which is preliminary data.</text>
</comment>
<dbReference type="AlphaFoldDB" id="A0A8B3TA99"/>
<gene>
    <name evidence="2" type="ORF">EIG79_10100</name>
</gene>
<dbReference type="InterPro" id="IPR043519">
    <property type="entry name" value="NT_sf"/>
</dbReference>
<sequence length="105" mass="11944">MTMIDIQPQHLEIVEKILRTYLGEYEVRAFGSRVKGTARPFSDLDLVVMTTQPLSLRTLCEVENAFSESDLPWQVDIVDWAATSAEFQQIILQKSVVIQQQISST</sequence>